<reference evidence="5" key="1">
    <citation type="submission" date="2023-10" db="EMBL/GenBank/DDBJ databases">
        <authorList>
            <person name="Chen Y."/>
            <person name="Shah S."/>
            <person name="Dougan E. K."/>
            <person name="Thang M."/>
            <person name="Chan C."/>
        </authorList>
    </citation>
    <scope>NUCLEOTIDE SEQUENCE [LARGE SCALE GENOMIC DNA]</scope>
</reference>
<dbReference type="EC" id="3.1.1.-" evidence="3"/>
<comment type="caution">
    <text evidence="5">The sequence shown here is derived from an EMBL/GenBank/DDBJ whole genome shotgun (WGS) entry which is preliminary data.</text>
</comment>
<evidence type="ECO:0000256" key="3">
    <source>
        <dbReference type="RuleBase" id="RU361235"/>
    </source>
</evidence>
<name>A0ABN9WBZ1_9DINO</name>
<dbReference type="InterPro" id="IPR029058">
    <property type="entry name" value="AB_hydrolase_fold"/>
</dbReference>
<dbReference type="PANTHER" id="PTHR43918:SF4">
    <property type="entry name" value="CARBOXYLIC ESTER HYDROLASE"/>
    <property type="match status" value="1"/>
</dbReference>
<dbReference type="InterPro" id="IPR002018">
    <property type="entry name" value="CarbesteraseB"/>
</dbReference>
<evidence type="ECO:0000313" key="6">
    <source>
        <dbReference type="Proteomes" id="UP001189429"/>
    </source>
</evidence>
<dbReference type="PANTHER" id="PTHR43918">
    <property type="entry name" value="ACETYLCHOLINESTERASE"/>
    <property type="match status" value="1"/>
</dbReference>
<accession>A0ABN9WBZ1</accession>
<protein>
    <recommendedName>
        <fullName evidence="3">Carboxylic ester hydrolase</fullName>
        <ecNumber evidence="3">3.1.1.-</ecNumber>
    </recommendedName>
</protein>
<evidence type="ECO:0000256" key="1">
    <source>
        <dbReference type="ARBA" id="ARBA00005964"/>
    </source>
</evidence>
<evidence type="ECO:0000259" key="4">
    <source>
        <dbReference type="Pfam" id="PF00135"/>
    </source>
</evidence>
<proteinExistence type="inferred from homology"/>
<keyword evidence="6" id="KW-1185">Reference proteome</keyword>
<gene>
    <name evidence="5" type="ORF">PCOR1329_LOCUS65922</name>
</gene>
<evidence type="ECO:0000313" key="5">
    <source>
        <dbReference type="EMBL" id="CAK0883819.1"/>
    </source>
</evidence>
<dbReference type="InterPro" id="IPR050654">
    <property type="entry name" value="AChE-related_enzymes"/>
</dbReference>
<dbReference type="InterPro" id="IPR019826">
    <property type="entry name" value="Carboxylesterase_B_AS"/>
</dbReference>
<dbReference type="Pfam" id="PF00135">
    <property type="entry name" value="COesterase"/>
    <property type="match status" value="1"/>
</dbReference>
<dbReference type="SUPFAM" id="SSF53474">
    <property type="entry name" value="alpha/beta-Hydrolases"/>
    <property type="match status" value="1"/>
</dbReference>
<keyword evidence="2 3" id="KW-0378">Hydrolase</keyword>
<comment type="similarity">
    <text evidence="1 3">Belongs to the type-B carboxylesterase/lipase family.</text>
</comment>
<dbReference type="Proteomes" id="UP001189429">
    <property type="component" value="Unassembled WGS sequence"/>
</dbReference>
<dbReference type="EMBL" id="CAUYUJ010018467">
    <property type="protein sequence ID" value="CAK0883819.1"/>
    <property type="molecule type" value="Genomic_DNA"/>
</dbReference>
<dbReference type="Gene3D" id="3.40.50.1820">
    <property type="entry name" value="alpha/beta hydrolase"/>
    <property type="match status" value="1"/>
</dbReference>
<organism evidence="5 6">
    <name type="scientific">Prorocentrum cordatum</name>
    <dbReference type="NCBI Taxonomy" id="2364126"/>
    <lineage>
        <taxon>Eukaryota</taxon>
        <taxon>Sar</taxon>
        <taxon>Alveolata</taxon>
        <taxon>Dinophyceae</taxon>
        <taxon>Prorocentrales</taxon>
        <taxon>Prorocentraceae</taxon>
        <taxon>Prorocentrum</taxon>
    </lineage>
</organism>
<sequence length="615" mass="66935">MAFTCHCFCSSILLPYRYWIKEAMIIVRFFHCRMDAGPLTGSMMICGVILSFFVCGDFAKAAQPVVTTSLGPVAGKIMHDHARVFLGIPFAADTGGSRRFMPPAPRTPWESVRPAVDFAPGCVQAGDQKGAGADNPPNQSEDCLNVNVYAPLEAHSGSRLPVLFFIHGGAFVEGWNVGPQHLYDASIFAMTQQVVVCVPNYRLQAFGFLNLPEFQLEGNYGLMDQRFALSWVRENVAAFGGDPARITIAGQSAGAMSVGIHMSNPHARGLFSRAIMQSNLGAFKYKTAEEHRPLAMAFVHHAGCSRLPSDQTVECLRSKSADELKTAVSEAESDVFATFKGTVAEWGHLLDVVLPWTPTVGGPELPMQVQESFEQGHAASVPLLHGTVHDEGLTFLGYGLEKSSRLITGLEYGPVIGMLFGSAAGEVKSRYPSPGLFDNACHQIGRVVTDYWFKCGTQKLALFNAQSGAETFSYRYVHPLTAAELEPFMPAIPEICVNSTCHSTEVPVVLGSFFHAVIPNPHELVIITQMMDLWGSFVHGRTPTSPGLASWPIFNSTRVTLLLGDRVRSESERELCEFWDTLKYPRSPQRDVVQTGVGAAGSSPAAGHLIEVFDV</sequence>
<feature type="domain" description="Carboxylesterase type B" evidence="4">
    <location>
        <begin position="63"/>
        <end position="579"/>
    </location>
</feature>
<dbReference type="PROSITE" id="PS00122">
    <property type="entry name" value="CARBOXYLESTERASE_B_1"/>
    <property type="match status" value="1"/>
</dbReference>
<evidence type="ECO:0000256" key="2">
    <source>
        <dbReference type="ARBA" id="ARBA00022801"/>
    </source>
</evidence>